<evidence type="ECO:0000313" key="2">
    <source>
        <dbReference type="Proteomes" id="UP000057820"/>
    </source>
</evidence>
<gene>
    <name evidence="1" type="ORF">ERS450000_03316</name>
</gene>
<dbReference type="Proteomes" id="UP000057820">
    <property type="component" value="Chromosome 1"/>
</dbReference>
<reference evidence="2" key="1">
    <citation type="submission" date="2015-03" db="EMBL/GenBank/DDBJ databases">
        <authorList>
            <consortium name="Pathogen Informatics"/>
        </authorList>
    </citation>
    <scope>NUCLEOTIDE SEQUENCE [LARGE SCALE GENOMIC DNA]</scope>
    <source>
        <strain evidence="2">NCTC11134</strain>
    </source>
</reference>
<name>A0A0H5NTK4_NOCFR</name>
<dbReference type="SUPFAM" id="SSF140453">
    <property type="entry name" value="EsxAB dimer-like"/>
    <property type="match status" value="1"/>
</dbReference>
<organism evidence="1 2">
    <name type="scientific">Nocardia farcinica</name>
    <dbReference type="NCBI Taxonomy" id="37329"/>
    <lineage>
        <taxon>Bacteria</taxon>
        <taxon>Bacillati</taxon>
        <taxon>Actinomycetota</taxon>
        <taxon>Actinomycetes</taxon>
        <taxon>Mycobacteriales</taxon>
        <taxon>Nocardiaceae</taxon>
        <taxon>Nocardia</taxon>
    </lineage>
</organism>
<dbReference type="InterPro" id="IPR036689">
    <property type="entry name" value="ESAT-6-like_sf"/>
</dbReference>
<evidence type="ECO:0000313" key="1">
    <source>
        <dbReference type="EMBL" id="CRY79090.1"/>
    </source>
</evidence>
<sequence length="104" mass="10755">MGRVQVTSQSLSALAGDVESFGERLRRIADAADAATSPGPSAWGDDEFGTRFAEGEDAKGFRPGATTMSTNARTIATTFDNLAGGLATAAGELARLEQGNKLTF</sequence>
<dbReference type="GeneID" id="61131632"/>
<accession>A0A0H5NTK4</accession>
<dbReference type="RefSeq" id="WP_011207333.1">
    <property type="nucleotide sequence ID" value="NZ_CAACYE020000001.1"/>
</dbReference>
<dbReference type="KEGG" id="nfr:ERS450000_03316"/>
<protein>
    <submittedName>
        <fullName evidence="1">Uncharacterized protein</fullName>
    </submittedName>
</protein>
<dbReference type="Gene3D" id="1.10.287.1060">
    <property type="entry name" value="ESAT-6-like"/>
    <property type="match status" value="1"/>
</dbReference>
<proteinExistence type="predicted"/>
<dbReference type="AlphaFoldDB" id="A0A0H5NTK4"/>
<dbReference type="EMBL" id="LN868938">
    <property type="protein sequence ID" value="CRY79090.1"/>
    <property type="molecule type" value="Genomic_DNA"/>
</dbReference>